<dbReference type="RefSeq" id="WP_307405620.1">
    <property type="nucleotide sequence ID" value="NZ_JAUSTW010000002.1"/>
</dbReference>
<protein>
    <recommendedName>
        <fullName evidence="4">Intracellular proteinase inhibitor</fullName>
    </recommendedName>
</protein>
<accession>A0ABT9XRG6</accession>
<dbReference type="EMBL" id="JAUSTW010000002">
    <property type="protein sequence ID" value="MDQ0198152.1"/>
    <property type="molecule type" value="Genomic_DNA"/>
</dbReference>
<evidence type="ECO:0000256" key="1">
    <source>
        <dbReference type="SAM" id="SignalP"/>
    </source>
</evidence>
<keyword evidence="3" id="KW-1185">Reference proteome</keyword>
<sequence length="137" mass="15883">MRIVLCAFMLFNPFQATALLSNGETKSKNDVSFIQEDSNIFKSVQVAGSNGNYLITGKTKPSKGKFYYLVEDGHVEYIKETLILIKEKNPNWQPFKIQIRIPKEKLPNNGSLLVYLYERNNEEQIINSFPIILQRFY</sequence>
<dbReference type="Proteomes" id="UP001224122">
    <property type="component" value="Unassembled WGS sequence"/>
</dbReference>
<evidence type="ECO:0008006" key="4">
    <source>
        <dbReference type="Google" id="ProtNLM"/>
    </source>
</evidence>
<name>A0ABT9XRG6_9BACI</name>
<gene>
    <name evidence="2" type="ORF">J2S10_001293</name>
</gene>
<evidence type="ECO:0000313" key="2">
    <source>
        <dbReference type="EMBL" id="MDQ0198152.1"/>
    </source>
</evidence>
<evidence type="ECO:0000313" key="3">
    <source>
        <dbReference type="Proteomes" id="UP001224122"/>
    </source>
</evidence>
<organism evidence="2 3">
    <name type="scientific">Neobacillus ginsengisoli</name>
    <dbReference type="NCBI Taxonomy" id="904295"/>
    <lineage>
        <taxon>Bacteria</taxon>
        <taxon>Bacillati</taxon>
        <taxon>Bacillota</taxon>
        <taxon>Bacilli</taxon>
        <taxon>Bacillales</taxon>
        <taxon>Bacillaceae</taxon>
        <taxon>Neobacillus</taxon>
    </lineage>
</organism>
<feature type="signal peptide" evidence="1">
    <location>
        <begin position="1"/>
        <end position="18"/>
    </location>
</feature>
<proteinExistence type="predicted"/>
<comment type="caution">
    <text evidence="2">The sequence shown here is derived from an EMBL/GenBank/DDBJ whole genome shotgun (WGS) entry which is preliminary data.</text>
</comment>
<keyword evidence="1" id="KW-0732">Signal</keyword>
<feature type="chain" id="PRO_5046784637" description="Intracellular proteinase inhibitor" evidence="1">
    <location>
        <begin position="19"/>
        <end position="137"/>
    </location>
</feature>
<reference evidence="2 3" key="1">
    <citation type="submission" date="2023-07" db="EMBL/GenBank/DDBJ databases">
        <title>Genomic Encyclopedia of Type Strains, Phase IV (KMG-IV): sequencing the most valuable type-strain genomes for metagenomic binning, comparative biology and taxonomic classification.</title>
        <authorList>
            <person name="Goeker M."/>
        </authorList>
    </citation>
    <scope>NUCLEOTIDE SEQUENCE [LARGE SCALE GENOMIC DNA]</scope>
    <source>
        <strain evidence="2 3">DSM 27594</strain>
    </source>
</reference>